<feature type="domain" description="Ketosynthase family 3 (KS3)" evidence="14">
    <location>
        <begin position="4381"/>
        <end position="4804"/>
    </location>
</feature>
<evidence type="ECO:0000259" key="14">
    <source>
        <dbReference type="PROSITE" id="PS52004"/>
    </source>
</evidence>
<dbReference type="EMBL" id="CP014859">
    <property type="protein sequence ID" value="AOS63998.1"/>
    <property type="molecule type" value="Genomic_DNA"/>
</dbReference>
<dbReference type="Gene3D" id="3.40.50.720">
    <property type="entry name" value="NAD(P)-binding Rossmann-like Domain"/>
    <property type="match status" value="3"/>
</dbReference>
<comment type="pathway">
    <text evidence="9">Antibiotic biosynthesis; erythromycin biosynthesis.</text>
</comment>
<dbReference type="Pfam" id="PF14765">
    <property type="entry name" value="PS-DH"/>
    <property type="match status" value="2"/>
</dbReference>
<dbReference type="SUPFAM" id="SSF55048">
    <property type="entry name" value="Probable ACP-binding domain of malonyl-CoA ACP transacylase"/>
    <property type="match status" value="4"/>
</dbReference>
<dbReference type="InterPro" id="IPR020807">
    <property type="entry name" value="PKS_DH"/>
</dbReference>
<dbReference type="InterPro" id="IPR016036">
    <property type="entry name" value="Malonyl_transacylase_ACP-bd"/>
</dbReference>
<feature type="region of interest" description="C-terminal hotdog fold" evidence="12">
    <location>
        <begin position="3722"/>
        <end position="3857"/>
    </location>
</feature>
<dbReference type="Proteomes" id="UP000095210">
    <property type="component" value="Chromosome"/>
</dbReference>
<dbReference type="InterPro" id="IPR014030">
    <property type="entry name" value="Ketoacyl_synth_N"/>
</dbReference>
<evidence type="ECO:0000256" key="1">
    <source>
        <dbReference type="ARBA" id="ARBA00022450"/>
    </source>
</evidence>
<dbReference type="Pfam" id="PF22621">
    <property type="entry name" value="CurL-like_PKS_C"/>
    <property type="match status" value="1"/>
</dbReference>
<evidence type="ECO:0000256" key="2">
    <source>
        <dbReference type="ARBA" id="ARBA00022553"/>
    </source>
</evidence>
<feature type="domain" description="Carrier" evidence="13">
    <location>
        <begin position="2601"/>
        <end position="2676"/>
    </location>
</feature>
<dbReference type="InterPro" id="IPR001227">
    <property type="entry name" value="Ac_transferase_dom_sf"/>
</dbReference>
<dbReference type="InterPro" id="IPR016035">
    <property type="entry name" value="Acyl_Trfase/lysoPLipase"/>
</dbReference>
<keyword evidence="17" id="KW-1185">Reference proteome</keyword>
<dbReference type="GO" id="GO:0006633">
    <property type="term" value="P:fatty acid biosynthetic process"/>
    <property type="evidence" value="ECO:0007669"/>
    <property type="project" value="InterPro"/>
</dbReference>
<evidence type="ECO:0000256" key="12">
    <source>
        <dbReference type="PROSITE-ProRule" id="PRU01363"/>
    </source>
</evidence>
<dbReference type="Gene3D" id="6.10.140.1830">
    <property type="match status" value="1"/>
</dbReference>
<evidence type="ECO:0000256" key="7">
    <source>
        <dbReference type="ARBA" id="ARBA00052442"/>
    </source>
</evidence>
<keyword evidence="3" id="KW-0808">Transferase</keyword>
<dbReference type="InterPro" id="IPR041618">
    <property type="entry name" value="PKS_DE"/>
</dbReference>
<dbReference type="InterPro" id="IPR057326">
    <property type="entry name" value="KR_dom"/>
</dbReference>
<dbReference type="Pfam" id="PF02801">
    <property type="entry name" value="Ketoacyl-synt_C"/>
    <property type="match status" value="4"/>
</dbReference>
<dbReference type="Pfam" id="PF21089">
    <property type="entry name" value="PKS_DH_N"/>
    <property type="match status" value="2"/>
</dbReference>
<dbReference type="EC" id="2.3.1.94" evidence="11"/>
<dbReference type="InterPro" id="IPR009081">
    <property type="entry name" value="PP-bd_ACP"/>
</dbReference>
<evidence type="ECO:0000256" key="10">
    <source>
        <dbReference type="ARBA" id="ARBA00063272"/>
    </source>
</evidence>
<feature type="active site" description="Proton acceptor; for dehydratase activity" evidence="12">
    <location>
        <position position="1934"/>
    </location>
</feature>
<dbReference type="InterPro" id="IPR020806">
    <property type="entry name" value="PKS_PP-bd"/>
</dbReference>
<dbReference type="Gene3D" id="3.10.129.110">
    <property type="entry name" value="Polyketide synthase dehydratase"/>
    <property type="match status" value="2"/>
</dbReference>
<feature type="domain" description="Ketosynthase family 3 (KS3)" evidence="14">
    <location>
        <begin position="1019"/>
        <end position="1443"/>
    </location>
</feature>
<dbReference type="Pfam" id="PF22953">
    <property type="entry name" value="SpnB_Rossmann"/>
    <property type="match status" value="2"/>
</dbReference>
<dbReference type="PANTHER" id="PTHR43775:SF51">
    <property type="entry name" value="INACTIVE PHENOLPHTHIOCEROL SYNTHESIS POLYKETIDE SYNTHASE TYPE I PKS1-RELATED"/>
    <property type="match status" value="1"/>
</dbReference>
<dbReference type="Pfam" id="PF00109">
    <property type="entry name" value="ketoacyl-synt"/>
    <property type="match status" value="4"/>
</dbReference>
<dbReference type="NCBIfam" id="NF045894">
    <property type="entry name" value="PKS_plus_SDR"/>
    <property type="match status" value="1"/>
</dbReference>
<dbReference type="KEGG" id="ahm:TL08_15990"/>
<dbReference type="GO" id="GO:0031177">
    <property type="term" value="F:phosphopantetheine binding"/>
    <property type="evidence" value="ECO:0007669"/>
    <property type="project" value="InterPro"/>
</dbReference>
<keyword evidence="6" id="KW-0012">Acyltransferase</keyword>
<dbReference type="PROSITE" id="PS52019">
    <property type="entry name" value="PKS_MFAS_DH"/>
    <property type="match status" value="2"/>
</dbReference>
<dbReference type="SUPFAM" id="SSF51735">
    <property type="entry name" value="NAD(P)-binding Rossmann-fold domains"/>
    <property type="match status" value="6"/>
</dbReference>
<dbReference type="InterPro" id="IPR006162">
    <property type="entry name" value="Ppantetheine_attach_site"/>
</dbReference>
<feature type="domain" description="Carrier" evidence="13">
    <location>
        <begin position="5760"/>
        <end position="5835"/>
    </location>
</feature>
<accession>A0AAC9HRH4</accession>
<dbReference type="Gene3D" id="3.40.47.10">
    <property type="match status" value="4"/>
</dbReference>
<evidence type="ECO:0000256" key="11">
    <source>
        <dbReference type="ARBA" id="ARBA00066981"/>
    </source>
</evidence>
<feature type="region of interest" description="C-terminal hotdog fold" evidence="12">
    <location>
        <begin position="2033"/>
        <end position="2172"/>
    </location>
</feature>
<feature type="domain" description="PKS/mFAS DH" evidence="15">
    <location>
        <begin position="3588"/>
        <end position="3857"/>
    </location>
</feature>
<dbReference type="PROSITE" id="PS50075">
    <property type="entry name" value="CARRIER"/>
    <property type="match status" value="4"/>
</dbReference>
<dbReference type="InterPro" id="IPR032821">
    <property type="entry name" value="PKS_assoc"/>
</dbReference>
<proteinExistence type="predicted"/>
<dbReference type="Pfam" id="PF00698">
    <property type="entry name" value="Acyl_transf_1"/>
    <property type="match status" value="4"/>
</dbReference>
<dbReference type="PROSITE" id="PS00606">
    <property type="entry name" value="KS3_1"/>
    <property type="match status" value="3"/>
</dbReference>
<dbReference type="GO" id="GO:0004312">
    <property type="term" value="F:fatty acid synthase activity"/>
    <property type="evidence" value="ECO:0007669"/>
    <property type="project" value="TreeGrafter"/>
</dbReference>
<dbReference type="GO" id="GO:0047879">
    <property type="term" value="F:erythronolide synthase activity"/>
    <property type="evidence" value="ECO:0007669"/>
    <property type="project" value="UniProtKB-EC"/>
</dbReference>
<organism evidence="16 17">
    <name type="scientific">Actinoalloteichus hymeniacidonis</name>
    <dbReference type="NCBI Taxonomy" id="340345"/>
    <lineage>
        <taxon>Bacteria</taxon>
        <taxon>Bacillati</taxon>
        <taxon>Actinomycetota</taxon>
        <taxon>Actinomycetes</taxon>
        <taxon>Pseudonocardiales</taxon>
        <taxon>Pseudonocardiaceae</taxon>
        <taxon>Actinoalloteichus</taxon>
    </lineage>
</organism>
<evidence type="ECO:0000256" key="9">
    <source>
        <dbReference type="ARBA" id="ARBA00060622"/>
    </source>
</evidence>
<dbReference type="InterPro" id="IPR036736">
    <property type="entry name" value="ACP-like_sf"/>
</dbReference>
<evidence type="ECO:0000256" key="4">
    <source>
        <dbReference type="ARBA" id="ARBA00022737"/>
    </source>
</evidence>
<dbReference type="SMART" id="SM00827">
    <property type="entry name" value="PKS_AT"/>
    <property type="match status" value="4"/>
</dbReference>
<dbReference type="PROSITE" id="PS52004">
    <property type="entry name" value="KS3_2"/>
    <property type="match status" value="4"/>
</dbReference>
<feature type="domain" description="Carrier" evidence="13">
    <location>
        <begin position="927"/>
        <end position="1002"/>
    </location>
</feature>
<evidence type="ECO:0000313" key="16">
    <source>
        <dbReference type="EMBL" id="AOS63998.1"/>
    </source>
</evidence>
<dbReference type="FunFam" id="1.10.1200.10:FF:000007">
    <property type="entry name" value="Probable polyketide synthase pks17"/>
    <property type="match status" value="3"/>
</dbReference>
<dbReference type="SUPFAM" id="SSF53901">
    <property type="entry name" value="Thiolase-like"/>
    <property type="match status" value="4"/>
</dbReference>
<dbReference type="InterPro" id="IPR013968">
    <property type="entry name" value="PKS_KR"/>
</dbReference>
<feature type="domain" description="PKS/mFAS DH" evidence="15">
    <location>
        <begin position="1902"/>
        <end position="2172"/>
    </location>
</feature>
<dbReference type="InterPro" id="IPR020841">
    <property type="entry name" value="PKS_Beta-ketoAc_synthase_dom"/>
</dbReference>
<dbReference type="InterPro" id="IPR014031">
    <property type="entry name" value="Ketoacyl_synth_C"/>
</dbReference>
<dbReference type="InterPro" id="IPR050091">
    <property type="entry name" value="PKS_NRPS_Biosynth_Enz"/>
</dbReference>
<evidence type="ECO:0000313" key="17">
    <source>
        <dbReference type="Proteomes" id="UP000095210"/>
    </source>
</evidence>
<dbReference type="SUPFAM" id="SSF47336">
    <property type="entry name" value="ACP-like"/>
    <property type="match status" value="4"/>
</dbReference>
<dbReference type="SMART" id="SM01294">
    <property type="entry name" value="PKS_PP_betabranch"/>
    <property type="match status" value="2"/>
</dbReference>
<keyword evidence="2" id="KW-0597">Phosphoprotein</keyword>
<dbReference type="InterPro" id="IPR049551">
    <property type="entry name" value="PKS_DH_C"/>
</dbReference>
<name>A0AAC9HRH4_9PSEU</name>
<feature type="domain" description="Ketosynthase family 3 (KS3)" evidence="14">
    <location>
        <begin position="2693"/>
        <end position="3119"/>
    </location>
</feature>
<dbReference type="CDD" id="cd08952">
    <property type="entry name" value="KR_1_SDR_x"/>
    <property type="match status" value="1"/>
</dbReference>
<sequence length="5914" mass="615523">MSQNDTDRRLAIVGLSCRLPGADSPDALWELLTEGRCTISEVPASRWTGEDGPEAAGSRWGSFLDDVEGFDPAFFGISPREAAAMDPQQRLALELGWEAVEHAGIVPAALEGSRTGVFFAAMHDDYAVLARRQGDGVTGQHTFTGLQRSMLANRVSYFFGARGPSLTVDTGQSSSLVAVHLAAESLRSGESDLAVAGGVNLILAAESSLVAARFGALSPDGRCRTFDAAANGFVRGEGGGAIVLKRIADAIADGDHVYALVDGTAVNNDGGGDGLTAPNELAQREVLRLAYERSGVSLDEVGYVELHGTGTPVGDVVEAAALGAVLGAARTGTPLPVGSVKTNVGHLEAAAGIVGVLKTVLAIEHGKLPRSLGFDAPNPRIPLEELGLRVNTEVSPWLPADRPPVAGVSAFGMGGTNCHVVLLGPSGSMRAAQPFGGTTHLGLVEPAGSEPADQPGTSGGTTHHVVSGRTAEALRAQAGRLRDVVDAGANLVDLEFSLAATRAAFEHRAVVSADDRDALREGLDALATGRRVPGVVEGSVGAGGKVAFLFSGQGSQHPGTGSELYAASPVFAEALDAVCAEFDRLLEQPLRPIMFAVAGTSAADLLNRTEYTQPALFALQVALYRVTERVGLRPDLLAGHSIGGITAAHLSGVLSLPDACVLVAARGRLMQALPEGGAMVAVQAAEADVLPLLTGRDGEVSVAAVNGPAATVLSGDEQAVLDVAAELARRGHKTRRLRVSHAFHSPRMEPMLAEFREVLAGLDLREPGIPLVSDLTGALATAEELRTADYWVRHVREPVRFLDVVSELAGLGVTRFLELGPDGTLSTAAADGPASGAFRTPVLRPDRAEMRSLTSALAGLHVRGVTVDWPAFTGHGGHRITLPGYPFQRTRHWLTDQPASAPHAAAVQSDTASAPHAAAVQSDTGQEDVLGTVLACTALVMDAVGTTGIDPDRSFRDLGFSSLMTVELRDELVTVTGVALPRTVLFDHTSPRAVADHLREALAGTPRPVDEGSDKAHPGEPIAIVGMGCRLPGGVRTPEALWELLSAGTDAISGFPDDRGWDLDGLYDPEPGTTGKAYTRAGGFIDAADFDPEFFGISPREATAMDPQQRLLLETAWEALEDGAVDPATLRGSQAGIFVGVTAQEYGPRLADASGGHEGYALTGTSVSLASGRIAYVLGSQGPAVTVDTACSSSLVALHLAVQSLRQGESSLALAGGAAIMPGPGMFVEFAQQRGLSPDGRCRSFGADADGTGWAEGVGMLALERLSDARARGHEVLAVIRGTAVNSDGASNGLTAPNGLAQQRVIRLALADAGMTGGEVDAVEAHGTGTPLGDPIEAGALQATYGSDRDADRPLLLGSVKSNIGHTQAAAGVAGVIKMVLAMRHGVLPRTLHAEVPTPEVEWSSGAISLLTEEIPWPGTGPRRAAVSSFGISGTNAHAVLEHAPTSTEPGSEPADGPVPWLLSAPTPQGITRQAARLRDHLEAHPDLVPADVALSLATTRTTFPHRAAVVAAGDDLLRGLERLAAGENTGRGTASDGGVAFLFTGQGSQRAGMGRELYERFPIFAAAFDAVCAELEPGLRELVFGADGDGLLERTVHAQPALFAIEVALFRLLESWGVVPDLLLGHSIGEVAAAHVAGVLSLPDACTLVAARGRFMQAATTGGAMAAVQATEQELAEDLDASAGLVALAAVNGPNSVVVSGDSEAVEAITARWRDQGRKTSRLRVSHAFHSPHMDSVLAGFAEVVGALPLAEPRIPIVSNRTGRIAEVGELTSPDYWVRQVREPVRFLDGVRHLVASGTTTYLELGPDATLSGMVRDCLGDEAVGVAVLPMMRKDRPESATALTALAAAHGHGVVVDWRAVLPAARTVRLPTYAFERGRFWLDQPTSTGDARGLGQGMTGHPMLGATVSLADGNGTVFTGRLSLRTHPWLGDHVIAGQVLLPASAFVELALRAGQEAGCDEVAELTLEAPLVLPAEDGVRLQVAIDAPDAAGHRRLTVYSGDERVDGWTRHATGLLSSARGPAGAPAPRPAGVLAEPDDVYSRLDALGYRYGPVFQALQRVGASGADLFAEVSLPSGTRADDVRGFGIHPALLDAVLHPLVLAAAEEDGELRLPFAWSGVRLYATGATWLRVRATRTGPETYSLLATDADDRPVVGVASLVLRPVPVERIAQAAAPGNGNLYRPTLVPIPLAVQPADVIDTVVWVEPGTPAEVTARALRSAREWLAQPGTAGRLAFVTRAAVHAPAGPDLAGAALWGLVRSAQTENPRRFALVDLDDSSEHLLASALSAGEDRLVLRDGQAYAPRLHRARPELEDVPTVLDSHGTVLITGGTGVLGGIFARHLVTAHGVRHLLLVSRSGPAAPGAADLAAALESLGAEVRIEACDAADAKALDELLATVPASHPLTGVIHAAGVLDDAPIETLDPDRLAVVLRAKADAAWNLHRATAGTDLAAFVMFSSIAGHIGSAGQGAYAAANRYLDALAEQRRAAGLPAVSLAWGLWDLDTGMAGGLGPAERARWARGGVTPLPVRSGLELFDLALGGGADAILVPVTLALAGVTALPDEFRDLVRAPLHRATAPAAGGSSWAARTAALPALEREREIRALVRSAVAAVLGHDGSTPADPDRTFREIGFDSLTGIELRNHLHAATGIRISTTATFDHPTPTRLADHLVEQLTGARSAEPSVVRAADSDDPIAVIGMACGYPGGVRGPEDLWRLVSEGVDAIGDFPGDRGWDVDGLYDPDPDRIGTSITREGGFLHSAADFDPEFFGISPREALAVDPQQRLLLEASWEAVERAGIDPVSLRGSRTGVYAGMMYHDYASRLPVAPDGFEGRLLTGNTGSVASGRVSYTLGLEGPAVTVDTACSSSLVAMHLAAQALRSGECSLALAGGVTVMSTPNTFVEFSRQRGLAPDGRCRAYAEDAAGTGWAEGVGVLLLERLSDARRNGHPVLAVVRGTATNQDGASNGLTAPNGPAQERVIRQALANAGLTTADVDAVEGHGTGTRLGDPIEVRALMATYGQDRPEDRPLWLGSLKSNIGHSQAAAGVGGVIKMIMAMRHGVLPRTLHADTPSTRIDWSAGAVSLLADAVPWPEADRPRRAAVSSFGISGTNAHVVLEAHEVTAAEPVPPAPPVVPLPLSARTDAALRAQAGRLSPFVTELPLAGLAATMAGRSIMDHRAVVLGTDRDELRAGLNAVARDDQTATDLQVVRGVAVARGATVFVFPGQGSQWQGMALDLLGSSPVFAERLTECAAALERHVDWSVLGVLRGEPGSADIERVDVVQPLLFAVMVSLAEMWRSSGAEPAAVVGHSQGEIAAACVAGALSLDDAARVVALRSRALVALAGGGGMVSLPLNVEEAEARIAEWAGQLSIAAVNGPRSVVVSGDAAALDALMSACDADGVRARRIPVDYASHSAHVEAIEARLATDLAGLSPRPAAVPFYSTVTAGEPDTSALDGGYWYRNLRQTVRLDETVRLLLDRGHRMFIEVSPHPVLTIGVAETVEDTGLQDETVVIGTLRRDQGSLRRFLASAAEAYVGGLLIDWRRLSGVVGAPHVELPTYPFQRSRYWLDASLTRSGAGTGLTVLDHPVLAGTVVVADGETELFTGELGLATQPWLADHRVGGKTLVPGTAFLDLVATAAAHADCAVVEDLTLETPMLVPSTGTVRLQLLVGAADSTGRRAVSLHSRSGGEPHWQCHATGTLAPATSQAPPAGGTWPPRDAIAIDLDDAYARLADRGLHYGPAFQGLHAAWRDGEHTYAEIRLPESVAAGGFGLHPALFDAALHPLALDHDGGHGTVPLPFTWRGVSLYRTDATVLRVRLTSDDTGTAIVAHDAAGAPVLQAESLVLRSARLDGVGGAPLYRLDWVPVPPMDEPGTDGWEGEVAVLGVEADGDVVARTHRATQAALNLVQARLATNESGLLVVTSTAVAVSPDETPDPAAAAVLGLIRTAQTEHPDSFLLLDLPAGEEPTAELLAAARASGEPQLAARGGKLYAPRLAALPNGTGTTDWEPDGTVLITGGTGVLGATLARHLVTRHGVRNLILASRRGPAAKGAEALVAELTAAGARVTLAACDAADRTALAALLAAVPAEHPLTAVVHTAGVLADHTVENLDPDRLAAVLRPKVDGAWHLHELTRDLAPQLAGFVVFSSFAGTLGTAGQANYAAANAFVDALAQHRTTAGLPATSLAWGLWAEGTGMTGHLGTAALAGLAGSGIAAIDTDQGLAMFDTAVAGGLAVTVPALLDLSALRTQATEGTLPPIFRNLVRGVRRRATAIARTGETPEERKNRLLDLTTGSVAAVLGHASPETIDIRRPFTELGFDSLLAVQLRNRLKAATGLGLSATIVFDHPTVQALAAHLDAQLDGGTAAETGDAPARAGTDEPIAIVAMACRFPGGVSTPEDLWQLVADGVDTTSEFPGNRGWNTADLYDPDPDSTGRTYARAGSFLHDAGDFDADFFGISPNEALAVDPQQRLLLETAWEAFERAGIDPNSLRGSDTGVFAGIMLHDYAPSAGGPANLEGKLAVANAPSVASGRVSYTFGLQGPAITVDTACSSSLVSLHLAAQSLRQGECSLALAGGATVMATPELFVEFSRQRGLSADGRCKSFAGAADGTGWGEGAGWLLLERLSDARRLGHEVLAVVRGSAVNQDGASNGLTAPNGPAQQRVIRQALASARLTAADVDVVEAHGTGTRLGDPIEAQALLATYGQDRDEPLLLGSVKSNIGHTQAAAGVAGVIKMVLALRHGVVPRTLHVDEPTPEVDWSAGAVELATSQVSWPTVDRVRRAAVSSFGVSGTNAHVVLEQAPTVDAPVGNRPSGVVPWTLSAKTDAALRAQAARLRAFVQAHSDLDPADVGWSLATGRSVFDRRAVVVGGDRDALLDGLTALASGGPVVGVGTGRAVFVFPGQGSQWVGMAVGLMDSSPVFAASMDECGSALSEFVEWSVVDVLRAGGELERVDVVQPVLWAVMVSLAALWRSFGVEPVAVVGHSQGEIAAAVVAGALSLRDGARVVALRSRVLLGIAGDGGMVSVALSVDEVRARLVDGIGVAAVNGPGSVVVSGAAGVLDRWQAEVEAAGVRVRRIPVDYASHSVDVERLRDEILKVLAPVTPRSVELPFYSTLTGGVLDTSGLNAEYWYESLRRPVLFEQATRQLLEDGHDLLIESSPHPVLAVGIEETIEAAGSKAAVVGSLRRDDGGLDRFLASLGEAWTRGATPDWSAVLAGGRRVELPTYAFQRVRFWLENRPATAPVDALFWDLVDQGEVDAMVSGVGPEAEQERSALTTVLPMLATWRRRQQEETFRYRVTWVPVPENPVEPGPWLVLVPEEPTEHVAGCLDALNALGSKIMPIDPRSGLGDLSGPEPRGVLSLLALGGKTALENAADLARVTRELGEAGVGAPLWVATSGATGPGVPHAPEQAMLWGLGRSAAVEIPDRWGGLIDIPAEPTPETWRHFAGALGGDEDQVAVRASGVLARRLVRSTGPSKGWQPRGTVLVTGGTGAVGREVARWLATQGVERLVLTSRSGGNAPEAGPLAAELAAVGVSVAVESCDVADRQALAVLLERHTPNAIIHAAGALDDGLVGSLTAARFTAIAASKVDAVKNLYELTRDTGLDAFVAFTSLAGVVGSPGQGNYAAANAAVDALIETYRVQGFPATSIAWGLWAGSGADDGTSGRHLGARGIVPVEPARMLDSLGWAVGNDEASTTVARIDWPRFTLLSAATRLYDDLVDTRRQADEPAAQEAEATSLADRLALLPPAERNREVIALVRREAAVALGHADAELIESGRAFRELGFDSLTAMQLRNRLVAVTGLDLPSALVFNYPNTTALAEHLLSRLIPDTGADHDGVLGILDRLDSALAHAVDGDVLREVSGRLEALLARWRERDTSSDSVLEEDAIESVSDDEIFRLIDQNFDL</sequence>
<dbReference type="CDD" id="cd00833">
    <property type="entry name" value="PKS"/>
    <property type="match status" value="4"/>
</dbReference>
<dbReference type="SMART" id="SM00826">
    <property type="entry name" value="PKS_DH"/>
    <property type="match status" value="2"/>
</dbReference>
<dbReference type="Gene3D" id="3.30.70.3290">
    <property type="match status" value="4"/>
</dbReference>
<gene>
    <name evidence="16" type="ORF">TL08_15990</name>
</gene>
<dbReference type="SMART" id="SM00823">
    <property type="entry name" value="PKS_PP"/>
    <property type="match status" value="4"/>
</dbReference>
<evidence type="ECO:0000256" key="3">
    <source>
        <dbReference type="ARBA" id="ARBA00022679"/>
    </source>
</evidence>
<evidence type="ECO:0000259" key="15">
    <source>
        <dbReference type="PROSITE" id="PS52019"/>
    </source>
</evidence>
<dbReference type="InterPro" id="IPR036291">
    <property type="entry name" value="NAD(P)-bd_dom_sf"/>
</dbReference>
<feature type="domain" description="Ketosynthase family 3 (KS3)" evidence="14">
    <location>
        <begin position="7"/>
        <end position="424"/>
    </location>
</feature>
<dbReference type="GO" id="GO:0004315">
    <property type="term" value="F:3-oxoacyl-[acyl-carrier-protein] synthase activity"/>
    <property type="evidence" value="ECO:0007669"/>
    <property type="project" value="InterPro"/>
</dbReference>
<dbReference type="InterPro" id="IPR014043">
    <property type="entry name" value="Acyl_transferase_dom"/>
</dbReference>
<dbReference type="FunFam" id="3.40.366.10:FF:000002">
    <property type="entry name" value="Probable polyketide synthase 2"/>
    <property type="match status" value="3"/>
</dbReference>
<dbReference type="InterPro" id="IPR018201">
    <property type="entry name" value="Ketoacyl_synth_AS"/>
</dbReference>
<feature type="domain" description="Carrier" evidence="13">
    <location>
        <begin position="4288"/>
        <end position="4363"/>
    </location>
</feature>
<dbReference type="Pfam" id="PF00550">
    <property type="entry name" value="PP-binding"/>
    <property type="match status" value="4"/>
</dbReference>
<dbReference type="InterPro" id="IPR049552">
    <property type="entry name" value="PKS_DH_N"/>
</dbReference>
<feature type="active site" description="Proton donor; for dehydratase activity" evidence="12">
    <location>
        <position position="2095"/>
    </location>
</feature>
<feature type="region of interest" description="N-terminal hotdog fold" evidence="12">
    <location>
        <begin position="3588"/>
        <end position="3710"/>
    </location>
</feature>
<dbReference type="SUPFAM" id="SSF52151">
    <property type="entry name" value="FabD/lysophospholipase-like"/>
    <property type="match status" value="4"/>
</dbReference>
<feature type="region of interest" description="N-terminal hotdog fold" evidence="12">
    <location>
        <begin position="1902"/>
        <end position="2024"/>
    </location>
</feature>
<keyword evidence="1" id="KW-0596">Phosphopantetheine</keyword>
<keyword evidence="4" id="KW-0677">Repeat</keyword>
<dbReference type="Pfam" id="PF16197">
    <property type="entry name" value="KAsynt_C_assoc"/>
    <property type="match status" value="3"/>
</dbReference>
<dbReference type="InterPro" id="IPR055123">
    <property type="entry name" value="SpnB-like_Rossmann"/>
</dbReference>
<dbReference type="SMART" id="SM00822">
    <property type="entry name" value="PKS_KR"/>
    <property type="match status" value="3"/>
</dbReference>
<comment type="catalytic activity">
    <reaction evidence="7">
        <text>6 (S)-methylmalonyl-CoA + propanoyl-CoA + 6 NADPH + 12 H(+) = 6-deoxyerythronolide B + 6 CO2 + 6 NADP(+) + 7 CoA + H2O</text>
        <dbReference type="Rhea" id="RHEA:23068"/>
        <dbReference type="ChEBI" id="CHEBI:15377"/>
        <dbReference type="ChEBI" id="CHEBI:15378"/>
        <dbReference type="ChEBI" id="CHEBI:16089"/>
        <dbReference type="ChEBI" id="CHEBI:16526"/>
        <dbReference type="ChEBI" id="CHEBI:57287"/>
        <dbReference type="ChEBI" id="CHEBI:57327"/>
        <dbReference type="ChEBI" id="CHEBI:57392"/>
        <dbReference type="ChEBI" id="CHEBI:57783"/>
        <dbReference type="ChEBI" id="CHEBI:58349"/>
        <dbReference type="EC" id="2.3.1.94"/>
    </reaction>
</comment>
<dbReference type="InterPro" id="IPR049900">
    <property type="entry name" value="PKS_mFAS_DH"/>
</dbReference>
<comment type="function">
    <text evidence="8">Involved in the biosynthesis of antibiotic erythromycin via the biosynthesis of its aglycone precursor, 6-deoxyerythronolide B (6-dEB).</text>
</comment>
<evidence type="ECO:0000256" key="6">
    <source>
        <dbReference type="ARBA" id="ARBA00023315"/>
    </source>
</evidence>
<dbReference type="InterPro" id="IPR016039">
    <property type="entry name" value="Thiolase-like"/>
</dbReference>
<dbReference type="SMART" id="SM00825">
    <property type="entry name" value="PKS_KS"/>
    <property type="match status" value="4"/>
</dbReference>
<feature type="active site" description="Proton donor; for dehydratase activity" evidence="12">
    <location>
        <position position="3781"/>
    </location>
</feature>
<dbReference type="Gene3D" id="1.10.1200.10">
    <property type="entry name" value="ACP-like"/>
    <property type="match status" value="4"/>
</dbReference>
<dbReference type="RefSeq" id="WP_069850026.1">
    <property type="nucleotide sequence ID" value="NZ_CP014859.1"/>
</dbReference>
<dbReference type="PROSITE" id="PS00012">
    <property type="entry name" value="PHOSPHOPANTETHEINE"/>
    <property type="match status" value="4"/>
</dbReference>
<evidence type="ECO:0000259" key="13">
    <source>
        <dbReference type="PROSITE" id="PS50075"/>
    </source>
</evidence>
<dbReference type="Gene3D" id="3.40.366.10">
    <property type="entry name" value="Malonyl-Coenzyme A Acyl Carrier Protein, domain 2"/>
    <property type="match status" value="4"/>
</dbReference>
<dbReference type="Pfam" id="PF08659">
    <property type="entry name" value="KR"/>
    <property type="match status" value="3"/>
</dbReference>
<dbReference type="Pfam" id="PF18369">
    <property type="entry name" value="PKS_DE"/>
    <property type="match status" value="1"/>
</dbReference>
<comment type="subunit">
    <text evidence="10">Homodimer. Erythronolide synthase is composed of EryAI, EryAII and EryAIII multimodular (2 modules) polypeptides each coding for a functional synthase subunit which participates in 2 of the six FAS-like elongation steps required for formation of the polyketide. Module 1, 2, 3, 4, 5, and 6 participating in biosynthesis steps 1, 2, 3, 4, 5, and 6, respectively.</text>
</comment>
<evidence type="ECO:0000256" key="5">
    <source>
        <dbReference type="ARBA" id="ARBA00023268"/>
    </source>
</evidence>
<dbReference type="InterPro" id="IPR042104">
    <property type="entry name" value="PKS_dehydratase_sf"/>
</dbReference>
<feature type="active site" description="Proton acceptor; for dehydratase activity" evidence="12">
    <location>
        <position position="3620"/>
    </location>
</feature>
<evidence type="ECO:0000256" key="8">
    <source>
        <dbReference type="ARBA" id="ARBA00060158"/>
    </source>
</evidence>
<dbReference type="PANTHER" id="PTHR43775">
    <property type="entry name" value="FATTY ACID SYNTHASE"/>
    <property type="match status" value="1"/>
</dbReference>
<reference evidence="17" key="1">
    <citation type="submission" date="2016-03" db="EMBL/GenBank/DDBJ databases">
        <title>Complete genome sequence of the type strain Actinoalloteichus hymeniacidonis DSM 45092.</title>
        <authorList>
            <person name="Schaffert L."/>
            <person name="Albersmeier A."/>
            <person name="Winkler A."/>
            <person name="Kalinowski J."/>
            <person name="Zotchev S."/>
            <person name="Ruckert C."/>
        </authorList>
    </citation>
    <scope>NUCLEOTIDE SEQUENCE [LARGE SCALE GENOMIC DNA]</scope>
    <source>
        <strain evidence="17">HPA177(T) (DSM 45092(T))</strain>
    </source>
</reference>
<dbReference type="FunFam" id="3.40.47.10:FF:000019">
    <property type="entry name" value="Polyketide synthase type I"/>
    <property type="match status" value="4"/>
</dbReference>
<dbReference type="CDD" id="cd08956">
    <property type="entry name" value="KR_3_FAS_SDR_x"/>
    <property type="match status" value="2"/>
</dbReference>
<protein>
    <recommendedName>
        <fullName evidence="11">6-deoxyerythronolide-B synthase</fullName>
        <ecNumber evidence="11">2.3.1.94</ecNumber>
    </recommendedName>
</protein>
<keyword evidence="5" id="KW-0511">Multifunctional enzyme</keyword>